<evidence type="ECO:0000313" key="4">
    <source>
        <dbReference type="Proteomes" id="UP001589865"/>
    </source>
</evidence>
<evidence type="ECO:0000313" key="3">
    <source>
        <dbReference type="EMBL" id="MFC0408314.1"/>
    </source>
</evidence>
<dbReference type="InterPro" id="IPR011992">
    <property type="entry name" value="EF-hand-dom_pair"/>
</dbReference>
<feature type="domain" description="EF-hand" evidence="2">
    <location>
        <begin position="14"/>
        <end position="49"/>
    </location>
</feature>
<feature type="domain" description="EF-hand" evidence="2">
    <location>
        <begin position="121"/>
        <end position="156"/>
    </location>
</feature>
<dbReference type="Gene3D" id="1.10.238.10">
    <property type="entry name" value="EF-hand"/>
    <property type="match status" value="2"/>
</dbReference>
<dbReference type="EMBL" id="JBHLUN010000006">
    <property type="protein sequence ID" value="MFC0408314.1"/>
    <property type="molecule type" value="Genomic_DNA"/>
</dbReference>
<feature type="compositionally biased region" description="Pro residues" evidence="1">
    <location>
        <begin position="163"/>
        <end position="178"/>
    </location>
</feature>
<reference evidence="3 4" key="1">
    <citation type="submission" date="2024-09" db="EMBL/GenBank/DDBJ databases">
        <authorList>
            <person name="Sun Q."/>
            <person name="Mori K."/>
        </authorList>
    </citation>
    <scope>NUCLEOTIDE SEQUENCE [LARGE SCALE GENOMIC DNA]</scope>
    <source>
        <strain evidence="3 4">TBRC 5777</strain>
    </source>
</reference>
<dbReference type="InterPro" id="IPR002048">
    <property type="entry name" value="EF_hand_dom"/>
</dbReference>
<dbReference type="SMART" id="SM00054">
    <property type="entry name" value="EFh"/>
    <property type="match status" value="3"/>
</dbReference>
<feature type="compositionally biased region" description="Basic and acidic residues" evidence="1">
    <location>
        <begin position="16"/>
        <end position="28"/>
    </location>
</feature>
<dbReference type="PROSITE" id="PS00018">
    <property type="entry name" value="EF_HAND_1"/>
    <property type="match status" value="3"/>
</dbReference>
<dbReference type="RefSeq" id="WP_377044073.1">
    <property type="nucleotide sequence ID" value="NZ_JBHLUN010000006.1"/>
</dbReference>
<feature type="compositionally biased region" description="Polar residues" evidence="1">
    <location>
        <begin position="102"/>
        <end position="115"/>
    </location>
</feature>
<feature type="region of interest" description="Disordered" evidence="1">
    <location>
        <begin position="1"/>
        <end position="205"/>
    </location>
</feature>
<comment type="caution">
    <text evidence="3">The sequence shown here is derived from an EMBL/GenBank/DDBJ whole genome shotgun (WGS) entry which is preliminary data.</text>
</comment>
<feature type="compositionally biased region" description="Low complexity" evidence="1">
    <location>
        <begin position="46"/>
        <end position="65"/>
    </location>
</feature>
<evidence type="ECO:0000259" key="2">
    <source>
        <dbReference type="PROSITE" id="PS50222"/>
    </source>
</evidence>
<feature type="compositionally biased region" description="Low complexity" evidence="1">
    <location>
        <begin position="192"/>
        <end position="205"/>
    </location>
</feature>
<dbReference type="Proteomes" id="UP001589865">
    <property type="component" value="Unassembled WGS sequence"/>
</dbReference>
<protein>
    <submittedName>
        <fullName evidence="3">EF-hand domain-containing protein</fullName>
    </submittedName>
</protein>
<accession>A0ABV6JRT2</accession>
<keyword evidence="4" id="KW-1185">Reference proteome</keyword>
<organism evidence="3 4">
    <name type="scientific">Roseomonas elaeocarpi</name>
    <dbReference type="NCBI Taxonomy" id="907779"/>
    <lineage>
        <taxon>Bacteria</taxon>
        <taxon>Pseudomonadati</taxon>
        <taxon>Pseudomonadota</taxon>
        <taxon>Alphaproteobacteria</taxon>
        <taxon>Acetobacterales</taxon>
        <taxon>Roseomonadaceae</taxon>
        <taxon>Roseomonas</taxon>
    </lineage>
</organism>
<dbReference type="PROSITE" id="PS50222">
    <property type="entry name" value="EF_HAND_2"/>
    <property type="match status" value="3"/>
</dbReference>
<dbReference type="InterPro" id="IPR018247">
    <property type="entry name" value="EF_Hand_1_Ca_BS"/>
</dbReference>
<feature type="compositionally biased region" description="Polar residues" evidence="1">
    <location>
        <begin position="1"/>
        <end position="11"/>
    </location>
</feature>
<evidence type="ECO:0000256" key="1">
    <source>
        <dbReference type="SAM" id="MobiDB-lite"/>
    </source>
</evidence>
<feature type="compositionally biased region" description="Low complexity" evidence="1">
    <location>
        <begin position="116"/>
        <end position="134"/>
    </location>
</feature>
<feature type="domain" description="EF-hand" evidence="2">
    <location>
        <begin position="59"/>
        <end position="94"/>
    </location>
</feature>
<gene>
    <name evidence="3" type="ORF">ACFFGY_08660</name>
</gene>
<feature type="compositionally biased region" description="Gly residues" evidence="1">
    <location>
        <begin position="151"/>
        <end position="162"/>
    </location>
</feature>
<dbReference type="Pfam" id="PF13499">
    <property type="entry name" value="EF-hand_7"/>
    <property type="match status" value="1"/>
</dbReference>
<proteinExistence type="predicted"/>
<dbReference type="Pfam" id="PF13202">
    <property type="entry name" value="EF-hand_5"/>
    <property type="match status" value="1"/>
</dbReference>
<name>A0ABV6JRT2_9PROT</name>
<dbReference type="SUPFAM" id="SSF47473">
    <property type="entry name" value="EF-hand"/>
    <property type="match status" value="1"/>
</dbReference>
<sequence>MQVSSSSSAQALEQMKQMREKMFSRADQDSSGDLSLDEFESMAPGTSDTSPASSAGSTTATNRAAEVFASLDTDDDGSVTSAELEAGRSGGRPPGPPPQGGFSSDSMSALLSGQEASTTSGSSSASDDLFASLDTDGDGSLSASEFQAAGGTQGAGGPRGAGGPPPGGPPPGGPPPGGAPDGTAASEDDDTSASSLLSSSTDGGSMSDALAALVQKALQNYMSASTTQSASSTLLSA</sequence>